<dbReference type="InterPro" id="IPR034151">
    <property type="entry name" value="TOPRIM_DnaG_bac"/>
</dbReference>
<keyword evidence="5" id="KW-0235">DNA replication</keyword>
<gene>
    <name evidence="8" type="ORF">UFOVP724_131</name>
</gene>
<keyword evidence="3" id="KW-0808">Transferase</keyword>
<dbReference type="PANTHER" id="PTHR30313">
    <property type="entry name" value="DNA PRIMASE"/>
    <property type="match status" value="1"/>
</dbReference>
<evidence type="ECO:0000259" key="7">
    <source>
        <dbReference type="PROSITE" id="PS50880"/>
    </source>
</evidence>
<dbReference type="Gene3D" id="3.90.580.10">
    <property type="entry name" value="Zinc finger, CHC2-type domain"/>
    <property type="match status" value="1"/>
</dbReference>
<evidence type="ECO:0000256" key="1">
    <source>
        <dbReference type="ARBA" id="ARBA00022478"/>
    </source>
</evidence>
<dbReference type="Pfam" id="PF08275">
    <property type="entry name" value="DNAG_N"/>
    <property type="match status" value="1"/>
</dbReference>
<keyword evidence="2" id="KW-0639">Primosome</keyword>
<dbReference type="GO" id="GO:0005524">
    <property type="term" value="F:ATP binding"/>
    <property type="evidence" value="ECO:0007669"/>
    <property type="project" value="InterPro"/>
</dbReference>
<feature type="domain" description="Toprim" evidence="7">
    <location>
        <begin position="249"/>
        <end position="331"/>
    </location>
</feature>
<dbReference type="EMBL" id="LR796696">
    <property type="protein sequence ID" value="CAB4160269.1"/>
    <property type="molecule type" value="Genomic_DNA"/>
</dbReference>
<dbReference type="GO" id="GO:0016779">
    <property type="term" value="F:nucleotidyltransferase activity"/>
    <property type="evidence" value="ECO:0007669"/>
    <property type="project" value="UniProtKB-KW"/>
</dbReference>
<dbReference type="Pfam" id="PF13155">
    <property type="entry name" value="Toprim_2"/>
    <property type="match status" value="1"/>
</dbReference>
<dbReference type="SUPFAM" id="SSF57783">
    <property type="entry name" value="Zinc beta-ribbon"/>
    <property type="match status" value="1"/>
</dbReference>
<dbReference type="PANTHER" id="PTHR30313:SF2">
    <property type="entry name" value="DNA PRIMASE"/>
    <property type="match status" value="1"/>
</dbReference>
<dbReference type="SUPFAM" id="SSF56731">
    <property type="entry name" value="DNA primase core"/>
    <property type="match status" value="1"/>
</dbReference>
<sequence length="833" mass="95678">MYITELDEVLSVLRSKLKDYLTIKLKEDLTSVKKFKCFAHDDKDPSMHFNPKTGEETVKCFSCNFSGDIFTCANFLEDLPLNGHEWLSFTIPTLCKTLSIPYSVGELSAQDKEKINLYKLAQDINDILANERSADNEYLVERNWLQKFTTVGSIKIEKLYEELIAKGWEALSITNSNLVKTKYNTFFGDDKITFVIKDHNKRAIGFICRNLNHENKDQPKYINIPETIIYKKNQALMGIDVALQYAKKDGLYIVEGPGDLMQLYRLGILNAVAVCGTAFTENHLLYLKSLGIRKLFLNFDWDKAGHAATQRVFENILKATSGVNCFVVMPPKSIQAKDPDEFLKGVNDPNIYLSLEKLTSFEWQIKNFSENDTPDVICAKMIPVIAAEDAAIKRELLIKILSNFTSISETSISTDVSSIRNNKFTEKLDKLKTAAEQYTRNVVEDPDSIRSHIANHEISIENIEKEYRNNTIGINYQLSRFDAIQQQRQESLADESATSFKMSYFSQLEKSLEGGMNWASGCLIYVGGRANSGKTATCLMIGTDIAYSDENAIVIIHSTDDSYEQIEPRIKTNLFRIANPHSEINLTLGMVVQPNINIKGKPQSYWEAWQDANNVFRELIEQERLVIIDAEDGATLSVLERNLRYYRQRYPNKKIMMICDNTHNYIDFMNMESTTRITMISNQQKNLCTKYHACMIATAEYKKNMSFDYSKIRLPVDDDLADARALMYRPNVIFHVYNDIHDRKEYAEIFWKDKDGNMRPRLMLHFTKNKISTFKEKLFLDLDPMSVTLHPLDKNKAMNDAEQFRDLKADGYIKSDGKKVIYVEADETNEEDD</sequence>
<dbReference type="GO" id="GO:0008270">
    <property type="term" value="F:zinc ion binding"/>
    <property type="evidence" value="ECO:0007669"/>
    <property type="project" value="InterPro"/>
</dbReference>
<evidence type="ECO:0000256" key="4">
    <source>
        <dbReference type="ARBA" id="ARBA00022695"/>
    </source>
</evidence>
<dbReference type="CDD" id="cd03364">
    <property type="entry name" value="TOPRIM_DnaG_primases"/>
    <property type="match status" value="1"/>
</dbReference>
<dbReference type="SUPFAM" id="SSF52540">
    <property type="entry name" value="P-loop containing nucleoside triphosphate hydrolases"/>
    <property type="match status" value="1"/>
</dbReference>
<evidence type="ECO:0000256" key="5">
    <source>
        <dbReference type="ARBA" id="ARBA00022705"/>
    </source>
</evidence>
<reference evidence="8" key="1">
    <citation type="submission" date="2020-04" db="EMBL/GenBank/DDBJ databases">
        <authorList>
            <person name="Chiriac C."/>
            <person name="Salcher M."/>
            <person name="Ghai R."/>
            <person name="Kavagutti S V."/>
        </authorList>
    </citation>
    <scope>NUCLEOTIDE SEQUENCE</scope>
</reference>
<evidence type="ECO:0000256" key="2">
    <source>
        <dbReference type="ARBA" id="ARBA00022515"/>
    </source>
</evidence>
<dbReference type="GO" id="GO:0006269">
    <property type="term" value="P:DNA replication, synthesis of primer"/>
    <property type="evidence" value="ECO:0007669"/>
    <property type="project" value="UniProtKB-KW"/>
</dbReference>
<keyword evidence="4" id="KW-0548">Nucleotidyltransferase</keyword>
<dbReference type="InterPro" id="IPR013264">
    <property type="entry name" value="DNAG_N"/>
</dbReference>
<name>A0A6J5NLL1_9CAUD</name>
<dbReference type="GO" id="GO:0003677">
    <property type="term" value="F:DNA binding"/>
    <property type="evidence" value="ECO:0007669"/>
    <property type="project" value="InterPro"/>
</dbReference>
<evidence type="ECO:0000256" key="6">
    <source>
        <dbReference type="ARBA" id="ARBA00023163"/>
    </source>
</evidence>
<dbReference type="InterPro" id="IPR050219">
    <property type="entry name" value="DnaG_primase"/>
</dbReference>
<organism evidence="8">
    <name type="scientific">uncultured Caudovirales phage</name>
    <dbReference type="NCBI Taxonomy" id="2100421"/>
    <lineage>
        <taxon>Viruses</taxon>
        <taxon>Duplodnaviria</taxon>
        <taxon>Heunggongvirae</taxon>
        <taxon>Uroviricota</taxon>
        <taxon>Caudoviricetes</taxon>
        <taxon>Peduoviridae</taxon>
        <taxon>Maltschvirus</taxon>
        <taxon>Maltschvirus maltsch</taxon>
    </lineage>
</organism>
<dbReference type="InterPro" id="IPR007694">
    <property type="entry name" value="DNA_helicase_DnaB-like_C"/>
</dbReference>
<dbReference type="GO" id="GO:0003678">
    <property type="term" value="F:DNA helicase activity"/>
    <property type="evidence" value="ECO:0007669"/>
    <property type="project" value="InterPro"/>
</dbReference>
<dbReference type="Gene3D" id="3.40.50.300">
    <property type="entry name" value="P-loop containing nucleotide triphosphate hydrolases"/>
    <property type="match status" value="1"/>
</dbReference>
<protein>
    <submittedName>
        <fullName evidence="8">DnaG DNA primase (Bacterial type)</fullName>
    </submittedName>
</protein>
<keyword evidence="6" id="KW-0804">Transcription</keyword>
<evidence type="ECO:0000313" key="8">
    <source>
        <dbReference type="EMBL" id="CAB4160269.1"/>
    </source>
</evidence>
<dbReference type="InterPro" id="IPR027417">
    <property type="entry name" value="P-loop_NTPase"/>
</dbReference>
<dbReference type="SMART" id="SM00493">
    <property type="entry name" value="TOPRIM"/>
    <property type="match status" value="1"/>
</dbReference>
<dbReference type="Gene3D" id="3.90.980.10">
    <property type="entry name" value="DNA primase, catalytic core, N-terminal domain"/>
    <property type="match status" value="1"/>
</dbReference>
<dbReference type="InterPro" id="IPR037068">
    <property type="entry name" value="DNA_primase_core_N_sf"/>
</dbReference>
<evidence type="ECO:0000256" key="3">
    <source>
        <dbReference type="ARBA" id="ARBA00022679"/>
    </source>
</evidence>
<dbReference type="InterPro" id="IPR006171">
    <property type="entry name" value="TOPRIM_dom"/>
</dbReference>
<dbReference type="GO" id="GO:0000428">
    <property type="term" value="C:DNA-directed RNA polymerase complex"/>
    <property type="evidence" value="ECO:0007669"/>
    <property type="project" value="UniProtKB-KW"/>
</dbReference>
<dbReference type="Gene3D" id="3.40.1360.10">
    <property type="match status" value="1"/>
</dbReference>
<dbReference type="InterPro" id="IPR036977">
    <property type="entry name" value="DNA_primase_Znf_CHC2"/>
</dbReference>
<dbReference type="Pfam" id="PF03796">
    <property type="entry name" value="DnaB_C"/>
    <property type="match status" value="1"/>
</dbReference>
<proteinExistence type="predicted"/>
<dbReference type="PROSITE" id="PS50880">
    <property type="entry name" value="TOPRIM"/>
    <property type="match status" value="1"/>
</dbReference>
<accession>A0A6J5NLL1</accession>
<keyword evidence="1" id="KW-0240">DNA-directed RNA polymerase</keyword>